<dbReference type="Pfam" id="PF12796">
    <property type="entry name" value="Ank_2"/>
    <property type="match status" value="2"/>
</dbReference>
<dbReference type="GO" id="GO:0006887">
    <property type="term" value="P:exocytosis"/>
    <property type="evidence" value="ECO:0007669"/>
    <property type="project" value="UniProtKB-KW"/>
</dbReference>
<dbReference type="GO" id="GO:0005576">
    <property type="term" value="C:extracellular region"/>
    <property type="evidence" value="ECO:0007669"/>
    <property type="project" value="UniProtKB-SubCell"/>
</dbReference>
<dbReference type="GO" id="GO:0036498">
    <property type="term" value="P:IRE1-mediated unfolded protein response"/>
    <property type="evidence" value="ECO:0007669"/>
    <property type="project" value="TreeGrafter"/>
</dbReference>
<keyword evidence="8" id="KW-0638">Presynaptic neurotoxin</keyword>
<keyword evidence="13" id="KW-0808">Transferase</keyword>
<keyword evidence="13" id="KW-0418">Kinase</keyword>
<evidence type="ECO:0000256" key="11">
    <source>
        <dbReference type="SAM" id="MobiDB-lite"/>
    </source>
</evidence>
<dbReference type="PROSITE" id="PS50011">
    <property type="entry name" value="PROTEIN_KINASE_DOM"/>
    <property type="match status" value="1"/>
</dbReference>
<dbReference type="InterPro" id="IPR045133">
    <property type="entry name" value="IRE1/2-like"/>
</dbReference>
<evidence type="ECO:0000256" key="10">
    <source>
        <dbReference type="PROSITE-ProRule" id="PRU00023"/>
    </source>
</evidence>
<dbReference type="Proteomes" id="UP000807504">
    <property type="component" value="Unassembled WGS sequence"/>
</dbReference>
<reference evidence="13" key="1">
    <citation type="journal article" date="2020" name="bioRxiv">
        <title>Chromosome-level reference genome of the European wasp spider Argiope bruennichi: a resource for studies on range expansion and evolutionary adaptation.</title>
        <authorList>
            <person name="Sheffer M.M."/>
            <person name="Hoppe A."/>
            <person name="Krehenwinkel H."/>
            <person name="Uhl G."/>
            <person name="Kuss A.W."/>
            <person name="Jensen L."/>
            <person name="Jensen C."/>
            <person name="Gillespie R.G."/>
            <person name="Hoff K.J."/>
            <person name="Prost S."/>
        </authorList>
    </citation>
    <scope>NUCLEOTIDE SEQUENCE</scope>
</reference>
<dbReference type="GO" id="GO:0051082">
    <property type="term" value="F:unfolded protein binding"/>
    <property type="evidence" value="ECO:0007669"/>
    <property type="project" value="TreeGrafter"/>
</dbReference>
<dbReference type="GO" id="GO:0004674">
    <property type="term" value="F:protein serine/threonine kinase activity"/>
    <property type="evidence" value="ECO:0007669"/>
    <property type="project" value="InterPro"/>
</dbReference>
<dbReference type="GO" id="GO:0090729">
    <property type="term" value="F:toxin activity"/>
    <property type="evidence" value="ECO:0007669"/>
    <property type="project" value="UniProtKB-KW"/>
</dbReference>
<dbReference type="GO" id="GO:0044218">
    <property type="term" value="C:other organism cell membrane"/>
    <property type="evidence" value="ECO:0007669"/>
    <property type="project" value="UniProtKB-KW"/>
</dbReference>
<evidence type="ECO:0000256" key="4">
    <source>
        <dbReference type="ARBA" id="ARBA00022525"/>
    </source>
</evidence>
<keyword evidence="9" id="KW-1053">Target membrane</keyword>
<comment type="caution">
    <text evidence="13">The sequence shown here is derived from an EMBL/GenBank/DDBJ whole genome shotgun (WGS) entry which is preliminary data.</text>
</comment>
<evidence type="ECO:0000256" key="9">
    <source>
        <dbReference type="ARBA" id="ARBA00023298"/>
    </source>
</evidence>
<organism evidence="13 14">
    <name type="scientific">Argiope bruennichi</name>
    <name type="common">Wasp spider</name>
    <name type="synonym">Aranea bruennichi</name>
    <dbReference type="NCBI Taxonomy" id="94029"/>
    <lineage>
        <taxon>Eukaryota</taxon>
        <taxon>Metazoa</taxon>
        <taxon>Ecdysozoa</taxon>
        <taxon>Arthropoda</taxon>
        <taxon>Chelicerata</taxon>
        <taxon>Arachnida</taxon>
        <taxon>Araneae</taxon>
        <taxon>Araneomorphae</taxon>
        <taxon>Entelegynae</taxon>
        <taxon>Araneoidea</taxon>
        <taxon>Araneidae</taxon>
        <taxon>Argiope</taxon>
    </lineage>
</organism>
<protein>
    <submittedName>
        <fullName evidence="13">Serine/threonine-protein kinase ppk4 like protein</fullName>
    </submittedName>
</protein>
<feature type="domain" description="Protein kinase" evidence="12">
    <location>
        <begin position="1238"/>
        <end position="1520"/>
    </location>
</feature>
<dbReference type="PROSITE" id="PS50297">
    <property type="entry name" value="ANK_REP_REGION"/>
    <property type="match status" value="1"/>
</dbReference>
<dbReference type="InterPro" id="IPR036770">
    <property type="entry name" value="Ankyrin_rpt-contain_sf"/>
</dbReference>
<evidence type="ECO:0000313" key="14">
    <source>
        <dbReference type="Proteomes" id="UP000807504"/>
    </source>
</evidence>
<sequence length="1655" mass="187959">MGKQKGFRKIQAAPKKIEKREAKASKNCSAYKWTPKERYPLLARAIYLGCEKAIDELLEAGEDVNERIQDGSTPVMIAVDKRATNFTHPFRKIPERRLQIENLGRNNGMNALMLAVSKNDNRIFTLLWNHLDKNDIWILNQENSDGYTILTIAVERGYVEYAKFFSGINVVKVDHQTSEGKSSLMLAAMRSQSEIVKCLLERGASVLLEDMIGTTALCAAFVQDQPEIAEMLLEALNKKDRDIYVKKRIELLYRPRACSSFEISYFYKNVLFRVILSIKRRLENGVEFLIKYKIFFALLKCIEMNKIDSELVWQAFHLAACLMYDSIPNNTLVLKNMAELYVEAKGLDFSLKTFSCFKNNSEIKNAAFLPVQACCIECCQGRLWLKENFCRIRKHVNEFKNNLPSLKLWHQEEFGKAKVVYDHFEMIIKSITTEKEDLIIHQTLPATYNDSLDSFDSSLESGSVADSFESAPISTEVKPPRVASSAPLASASTQVKKRAEISRKVKNIKFHTKFEKKSKTSTASQKINVNFPIEVFQNSSKRLNLPALNSQTGYADALKRNLNHKTESEMKAEHLEEKLSGSLLGKINTEKDSSMKQNIPGVIKYGNKTDHIKQKTHLSAESDINENMVSESKSYASVVSKNSETRSMNALKNVKSDPITGEEKSGTLNEISNIWNKVKEPYKLFSFITKLYPSSNNTSDDQKATSHAIYEDERQFPGLLNSPLDQEEMGNEITCSYDKDADFKENDILKDISTEKKECSECNAGLNPLQGIKDYCLDFQSKEKHVEVEAENLFCLFESLNLTEKNSENIAVNYSGGDMDFERFDDEEQFGNHALKLIKDDNTLKHNHETGDTLQFEIPQVGTKRLNKNGRIDERYRKASHRTYCEVARTSINKRAEIINIPPKDGGNEHKQKFGEAEQDDMSLNSSHESLEFMNFCKIMDVEMNSEKPCSDNEDNGEKLETGETDFNMSLEDTSDFESEDISQIQINNPDLPICKNSESEPVDSQKNFVQLKIDDQENETPASNFNQFPIALDNLDESNIINTKVMKNSDSSFNENYGIESLNNNYVPTYLESIKQSIVTIEDLNISPVASQIKLLRLQKYLTLYQRMFLHSVYTRGVQNGPDDSKIDSKKFVNNSEPPFVKPIKKKITVFTDNRQYPNIVIKIGKKSAVGVGAHNSEDSNYIKFCNKLSKMAKAKIHKHCRDFSQLRTKKLTPLNDTEIKRKTAREETLIKRRASFMSENYINSGASKNRYNLDSGFMPHFINCESSSKWYHALKGLQSCVPLGQFLADSFPPEEMEDANVRRLDSAIGKIVFATKLECTLREGTFGTYTGLIVNTGTPVRIRQFGISSFITDRAALSLSKTRLLKHEKLAAFHPSNIMVTSDYKLKLSDYFLLDIASLSWGIRILDPKIRPIGSAISKFCWRPTELILAENETDARACVTAASDIQMCGMLIFYILTGGKHPFGSSERECQENIKQAQPVMGSYLEDTEARDLVCETIKSDASARPTIDVVAKHPYFWDINKRFQFLLQVGRKITFYTSRPTRAAEEFKESCIEARDWHGISVKASMSHSHIWLLHLATFYDIAACIGHSAPLGDQYFLLGINTTSPMFNANILLLSMLPCLQYLAITGVKLMKKYSYFVQMEINSGNKSKP</sequence>
<keyword evidence="6" id="KW-0800">Toxin</keyword>
<dbReference type="PROSITE" id="PS50088">
    <property type="entry name" value="ANK_REPEAT"/>
    <property type="match status" value="1"/>
</dbReference>
<evidence type="ECO:0000256" key="3">
    <source>
        <dbReference type="ARBA" id="ARBA00022483"/>
    </source>
</evidence>
<dbReference type="GO" id="GO:1990604">
    <property type="term" value="C:IRE1-TRAF2-ASK1 complex"/>
    <property type="evidence" value="ECO:0007669"/>
    <property type="project" value="TreeGrafter"/>
</dbReference>
<keyword evidence="4" id="KW-0964">Secreted</keyword>
<proteinExistence type="predicted"/>
<name>A0A8T0FEQ4_ARGBR</name>
<evidence type="ECO:0000256" key="1">
    <source>
        <dbReference type="ARBA" id="ARBA00004175"/>
    </source>
</evidence>
<dbReference type="EMBL" id="JABXBU010000015">
    <property type="protein sequence ID" value="KAF8787879.1"/>
    <property type="molecule type" value="Genomic_DNA"/>
</dbReference>
<feature type="region of interest" description="Disordered" evidence="11">
    <location>
        <begin position="470"/>
        <end position="496"/>
    </location>
</feature>
<dbReference type="SMART" id="SM00248">
    <property type="entry name" value="ANK"/>
    <property type="match status" value="5"/>
</dbReference>
<keyword evidence="10" id="KW-0040">ANK repeat</keyword>
<dbReference type="GO" id="GO:0005524">
    <property type="term" value="F:ATP binding"/>
    <property type="evidence" value="ECO:0007669"/>
    <property type="project" value="InterPro"/>
</dbReference>
<keyword evidence="14" id="KW-1185">Reference proteome</keyword>
<gene>
    <name evidence="13" type="ORF">HNY73_009433</name>
</gene>
<comment type="subcellular location">
    <subcellularLocation>
        <location evidence="2">Secreted</location>
    </subcellularLocation>
    <subcellularLocation>
        <location evidence="1">Target cell membrane</location>
    </subcellularLocation>
</comment>
<dbReference type="GO" id="GO:0070059">
    <property type="term" value="P:intrinsic apoptotic signaling pathway in response to endoplasmic reticulum stress"/>
    <property type="evidence" value="ECO:0007669"/>
    <property type="project" value="TreeGrafter"/>
</dbReference>
<dbReference type="Gene3D" id="1.10.510.10">
    <property type="entry name" value="Transferase(Phosphotransferase) domain 1"/>
    <property type="match status" value="1"/>
</dbReference>
<dbReference type="Gene3D" id="1.25.40.20">
    <property type="entry name" value="Ankyrin repeat-containing domain"/>
    <property type="match status" value="2"/>
</dbReference>
<dbReference type="GO" id="GO:0004521">
    <property type="term" value="F:RNA endonuclease activity"/>
    <property type="evidence" value="ECO:0007669"/>
    <property type="project" value="InterPro"/>
</dbReference>
<dbReference type="InterPro" id="IPR000719">
    <property type="entry name" value="Prot_kinase_dom"/>
</dbReference>
<evidence type="ECO:0000256" key="6">
    <source>
        <dbReference type="ARBA" id="ARBA00022656"/>
    </source>
</evidence>
<keyword evidence="3" id="KW-0268">Exocytosis</keyword>
<evidence type="ECO:0000256" key="8">
    <source>
        <dbReference type="ARBA" id="ARBA00023028"/>
    </source>
</evidence>
<evidence type="ECO:0000259" key="12">
    <source>
        <dbReference type="PROSITE" id="PS50011"/>
    </source>
</evidence>
<reference evidence="13" key="2">
    <citation type="submission" date="2020-06" db="EMBL/GenBank/DDBJ databases">
        <authorList>
            <person name="Sheffer M."/>
        </authorList>
    </citation>
    <scope>NUCLEOTIDE SEQUENCE</scope>
</reference>
<accession>A0A8T0FEQ4</accession>
<evidence type="ECO:0000256" key="2">
    <source>
        <dbReference type="ARBA" id="ARBA00004613"/>
    </source>
</evidence>
<evidence type="ECO:0000256" key="5">
    <source>
        <dbReference type="ARBA" id="ARBA00022537"/>
    </source>
</evidence>
<feature type="repeat" description="ANK" evidence="10">
    <location>
        <begin position="179"/>
        <end position="211"/>
    </location>
</feature>
<dbReference type="InterPro" id="IPR002110">
    <property type="entry name" value="Ankyrin_rpt"/>
</dbReference>
<dbReference type="GO" id="GO:0044231">
    <property type="term" value="C:host cell presynaptic membrane"/>
    <property type="evidence" value="ECO:0007669"/>
    <property type="project" value="UniProtKB-KW"/>
</dbReference>
<evidence type="ECO:0000256" key="7">
    <source>
        <dbReference type="ARBA" id="ARBA00022699"/>
    </source>
</evidence>
<dbReference type="InterPro" id="IPR011009">
    <property type="entry name" value="Kinase-like_dom_sf"/>
</dbReference>
<keyword evidence="5" id="KW-1052">Target cell membrane</keyword>
<dbReference type="PANTHER" id="PTHR13954">
    <property type="entry name" value="IRE1-RELATED"/>
    <property type="match status" value="1"/>
</dbReference>
<evidence type="ECO:0000313" key="13">
    <source>
        <dbReference type="EMBL" id="KAF8787879.1"/>
    </source>
</evidence>
<keyword evidence="9" id="KW-0472">Membrane</keyword>
<keyword evidence="7" id="KW-0528">Neurotoxin</keyword>
<dbReference type="SUPFAM" id="SSF56112">
    <property type="entry name" value="Protein kinase-like (PK-like)"/>
    <property type="match status" value="1"/>
</dbReference>
<dbReference type="PANTHER" id="PTHR13954:SF6">
    <property type="entry name" value="NON-SPECIFIC SERINE_THREONINE PROTEIN KINASE"/>
    <property type="match status" value="1"/>
</dbReference>
<dbReference type="SUPFAM" id="SSF48403">
    <property type="entry name" value="Ankyrin repeat"/>
    <property type="match status" value="1"/>
</dbReference>